<protein>
    <submittedName>
        <fullName evidence="1">Uncharacterized protein</fullName>
    </submittedName>
</protein>
<organism evidence="1 2">
    <name type="scientific">Kibdelosporangium aridum</name>
    <dbReference type="NCBI Taxonomy" id="2030"/>
    <lineage>
        <taxon>Bacteria</taxon>
        <taxon>Bacillati</taxon>
        <taxon>Actinomycetota</taxon>
        <taxon>Actinomycetes</taxon>
        <taxon>Pseudonocardiales</taxon>
        <taxon>Pseudonocardiaceae</taxon>
        <taxon>Kibdelosporangium</taxon>
    </lineage>
</organism>
<gene>
    <name evidence="1" type="ORF">SAMN05661093_09072</name>
</gene>
<reference evidence="1 2" key="1">
    <citation type="submission" date="2017-04" db="EMBL/GenBank/DDBJ databases">
        <authorList>
            <person name="Afonso C.L."/>
            <person name="Miller P.J."/>
            <person name="Scott M.A."/>
            <person name="Spackman E."/>
            <person name="Goraichik I."/>
            <person name="Dimitrov K.M."/>
            <person name="Suarez D.L."/>
            <person name="Swayne D.E."/>
        </authorList>
    </citation>
    <scope>NUCLEOTIDE SEQUENCE [LARGE SCALE GENOMIC DNA]</scope>
    <source>
        <strain evidence="1 2">DSM 43828</strain>
    </source>
</reference>
<proteinExistence type="predicted"/>
<accession>A0A1Y5Y3X4</accession>
<dbReference type="OrthoDB" id="4350313at2"/>
<dbReference type="RefSeq" id="WP_084433381.1">
    <property type="nucleotide sequence ID" value="NZ_FWXV01000011.1"/>
</dbReference>
<name>A0A1Y5Y3X4_KIBAR</name>
<sequence>MVDSQGMLGGVLIACALAIAGCTSGDNGITLDSARKTATSAGASPAACPIPFDVSAALPGGPAVRPGKVEVQASKTTTPAADPLAAQRDQGMTGLDAAAGVSFECDYEVDGKTIHTWLVVTPGPLSINLMAPQIAGDSGMPIAQLGDFVANPPEPGKAKLTPGGEVAVGRVPVDGNGDASLFVNPDGVVTGDALNKTTESLLSQIRL</sequence>
<dbReference type="Proteomes" id="UP000192674">
    <property type="component" value="Unassembled WGS sequence"/>
</dbReference>
<keyword evidence="2" id="KW-1185">Reference proteome</keyword>
<evidence type="ECO:0000313" key="2">
    <source>
        <dbReference type="Proteomes" id="UP000192674"/>
    </source>
</evidence>
<evidence type="ECO:0000313" key="1">
    <source>
        <dbReference type="EMBL" id="SMD25375.1"/>
    </source>
</evidence>
<dbReference type="EMBL" id="FWXV01000011">
    <property type="protein sequence ID" value="SMD25375.1"/>
    <property type="molecule type" value="Genomic_DNA"/>
</dbReference>
<dbReference type="AlphaFoldDB" id="A0A1Y5Y3X4"/>